<dbReference type="GO" id="GO:0005737">
    <property type="term" value="C:cytoplasm"/>
    <property type="evidence" value="ECO:0007669"/>
    <property type="project" value="TreeGrafter"/>
</dbReference>
<dbReference type="InterPro" id="IPR002877">
    <property type="entry name" value="RNA_MeTrfase_FtsJ_dom"/>
</dbReference>
<dbReference type="PANTHER" id="PTHR16121:SF0">
    <property type="entry name" value="CAP-SPECIFIC MRNA (NUCLEOSIDE-2'-O-)-METHYLTRANSFERASE 1"/>
    <property type="match status" value="1"/>
</dbReference>
<name>A0A6C0DJ80_9ZZZZ</name>
<proteinExistence type="predicted"/>
<organism evidence="2">
    <name type="scientific">viral metagenome</name>
    <dbReference type="NCBI Taxonomy" id="1070528"/>
    <lineage>
        <taxon>unclassified sequences</taxon>
        <taxon>metagenomes</taxon>
        <taxon>organismal metagenomes</taxon>
    </lineage>
</organism>
<sequence length="429" mass="49443">MSWPLVKPPWKHVKWLTWYKSTPSTWPVPPTPLWSDSEEPLPREKGELDILKEEIEILDTKNEWEYLKRASNPYELVFSQSQDVRIPQSICSLRPLSRSFFKMIEILIVMDFFRRHSDPVRKSVIRSAHVCEGPGGFIEALLHLAQKNNLTLENAWAMTLKPTKTNIPGWKRAYHFLRKSPMVHIEYGSDETGDIMVPVNQGAFLEKTRMKCHIFTADGGFDFSEHYGTQEEEVLPLLVSSALIGLQTLVKGGDFILKVFDTESKATMDLLALLASCFDHWTLYKPGLSRPCNAEKYFLGRGFRSAPGWILKTLVEIRNAYACGFKHMTSIFTSLPEHVQIDINSLKDDFLEQQVSALKYAISKKDEWNEANEKQWKEIQDHSIHWCRQFQVPIKPFTGISTIVNKTNAIPWNQVVASHRRLEDVVQPE</sequence>
<accession>A0A6C0DJ80</accession>
<dbReference type="EMBL" id="MN739626">
    <property type="protein sequence ID" value="QHT16577.1"/>
    <property type="molecule type" value="Genomic_DNA"/>
</dbReference>
<protein>
    <recommendedName>
        <fullName evidence="1">Ribosomal RNA methyltransferase FtsJ domain-containing protein</fullName>
    </recommendedName>
</protein>
<dbReference type="Gene3D" id="3.40.50.12760">
    <property type="match status" value="1"/>
</dbReference>
<dbReference type="Pfam" id="PF01728">
    <property type="entry name" value="FtsJ"/>
    <property type="match status" value="1"/>
</dbReference>
<evidence type="ECO:0000313" key="2">
    <source>
        <dbReference type="EMBL" id="QHT16577.1"/>
    </source>
</evidence>
<dbReference type="GO" id="GO:0006370">
    <property type="term" value="P:7-methylguanosine mRNA capping"/>
    <property type="evidence" value="ECO:0007669"/>
    <property type="project" value="TreeGrafter"/>
</dbReference>
<evidence type="ECO:0000259" key="1">
    <source>
        <dbReference type="Pfam" id="PF01728"/>
    </source>
</evidence>
<feature type="domain" description="Ribosomal RNA methyltransferase FtsJ" evidence="1">
    <location>
        <begin position="97"/>
        <end position="303"/>
    </location>
</feature>
<dbReference type="InterPro" id="IPR050851">
    <property type="entry name" value="mRNA_Cap_2O-Ribose_MeTrfase"/>
</dbReference>
<dbReference type="PANTHER" id="PTHR16121">
    <property type="entry name" value="CAP-SPECIFIC MRNA (NUCLEOSIDE-2'-O-)-METHYLTRANSFERASE 1-RELATED"/>
    <property type="match status" value="1"/>
</dbReference>
<dbReference type="GO" id="GO:0032259">
    <property type="term" value="P:methylation"/>
    <property type="evidence" value="ECO:0007669"/>
    <property type="project" value="InterPro"/>
</dbReference>
<reference evidence="2" key="1">
    <citation type="journal article" date="2020" name="Nature">
        <title>Giant virus diversity and host interactions through global metagenomics.</title>
        <authorList>
            <person name="Schulz F."/>
            <person name="Roux S."/>
            <person name="Paez-Espino D."/>
            <person name="Jungbluth S."/>
            <person name="Walsh D.A."/>
            <person name="Denef V.J."/>
            <person name="McMahon K.D."/>
            <person name="Konstantinidis K.T."/>
            <person name="Eloe-Fadrosh E.A."/>
            <person name="Kyrpides N.C."/>
            <person name="Woyke T."/>
        </authorList>
    </citation>
    <scope>NUCLEOTIDE SEQUENCE</scope>
    <source>
        <strain evidence="2">GVMAG-M-3300023174-189</strain>
    </source>
</reference>
<dbReference type="AlphaFoldDB" id="A0A6C0DJ80"/>
<dbReference type="SUPFAM" id="SSF53335">
    <property type="entry name" value="S-adenosyl-L-methionine-dependent methyltransferases"/>
    <property type="match status" value="2"/>
</dbReference>
<dbReference type="GO" id="GO:0004483">
    <property type="term" value="F:methyltransferase cap1 activity"/>
    <property type="evidence" value="ECO:0007669"/>
    <property type="project" value="UniProtKB-ARBA"/>
</dbReference>
<dbReference type="GO" id="GO:0005634">
    <property type="term" value="C:nucleus"/>
    <property type="evidence" value="ECO:0007669"/>
    <property type="project" value="TreeGrafter"/>
</dbReference>
<dbReference type="InterPro" id="IPR029063">
    <property type="entry name" value="SAM-dependent_MTases_sf"/>
</dbReference>